<dbReference type="AlphaFoldDB" id="A0AAN9QTN0"/>
<proteinExistence type="predicted"/>
<accession>A0AAN9QTN0</accession>
<sequence>MFAVTALGRDDDSNTHKTLSALYYFLTPIYETKQRYCDYSSNLLLLLHCFQFVLSITGGEKITGASYEILEPLGILKCFKL</sequence>
<keyword evidence="2" id="KW-1185">Reference proteome</keyword>
<evidence type="ECO:0000313" key="2">
    <source>
        <dbReference type="Proteomes" id="UP001367508"/>
    </source>
</evidence>
<evidence type="ECO:0000313" key="1">
    <source>
        <dbReference type="EMBL" id="KAK7350030.1"/>
    </source>
</evidence>
<dbReference type="Proteomes" id="UP001367508">
    <property type="component" value="Unassembled WGS sequence"/>
</dbReference>
<protein>
    <submittedName>
        <fullName evidence="1">Uncharacterized protein</fullName>
    </submittedName>
</protein>
<dbReference type="EMBL" id="JAYMYQ010000002">
    <property type="protein sequence ID" value="KAK7350030.1"/>
    <property type="molecule type" value="Genomic_DNA"/>
</dbReference>
<reference evidence="1 2" key="1">
    <citation type="submission" date="2024-01" db="EMBL/GenBank/DDBJ databases">
        <title>The genomes of 5 underutilized Papilionoideae crops provide insights into root nodulation and disease resistanc.</title>
        <authorList>
            <person name="Jiang F."/>
        </authorList>
    </citation>
    <scope>NUCLEOTIDE SEQUENCE [LARGE SCALE GENOMIC DNA]</scope>
    <source>
        <strain evidence="1">LVBAO_FW01</strain>
        <tissue evidence="1">Leaves</tissue>
    </source>
</reference>
<comment type="caution">
    <text evidence="1">The sequence shown here is derived from an EMBL/GenBank/DDBJ whole genome shotgun (WGS) entry which is preliminary data.</text>
</comment>
<name>A0AAN9QTN0_CANGL</name>
<organism evidence="1 2">
    <name type="scientific">Canavalia gladiata</name>
    <name type="common">Sword bean</name>
    <name type="synonym">Dolichos gladiatus</name>
    <dbReference type="NCBI Taxonomy" id="3824"/>
    <lineage>
        <taxon>Eukaryota</taxon>
        <taxon>Viridiplantae</taxon>
        <taxon>Streptophyta</taxon>
        <taxon>Embryophyta</taxon>
        <taxon>Tracheophyta</taxon>
        <taxon>Spermatophyta</taxon>
        <taxon>Magnoliopsida</taxon>
        <taxon>eudicotyledons</taxon>
        <taxon>Gunneridae</taxon>
        <taxon>Pentapetalae</taxon>
        <taxon>rosids</taxon>
        <taxon>fabids</taxon>
        <taxon>Fabales</taxon>
        <taxon>Fabaceae</taxon>
        <taxon>Papilionoideae</taxon>
        <taxon>50 kb inversion clade</taxon>
        <taxon>NPAAA clade</taxon>
        <taxon>indigoferoid/millettioid clade</taxon>
        <taxon>Phaseoleae</taxon>
        <taxon>Canavalia</taxon>
    </lineage>
</organism>
<gene>
    <name evidence="1" type="ORF">VNO77_08066</name>
</gene>